<evidence type="ECO:0000313" key="3">
    <source>
        <dbReference type="EMBL" id="QTE03868.1"/>
    </source>
</evidence>
<reference evidence="3" key="1">
    <citation type="submission" date="2020-09" db="EMBL/GenBank/DDBJ databases">
        <title>Parvovirus dark matter in the feces of wild birds.</title>
        <authorList>
            <person name="Dai Z."/>
            <person name="Yang S."/>
            <person name="Zhang W."/>
        </authorList>
    </citation>
    <scope>NUCLEOTIDE SEQUENCE</scope>
    <source>
        <strain evidence="3">Wpk139par017</strain>
    </source>
</reference>
<dbReference type="Pfam" id="PF08398">
    <property type="entry name" value="Phospholip_A2_4"/>
    <property type="match status" value="1"/>
</dbReference>
<feature type="compositionally biased region" description="Polar residues" evidence="1">
    <location>
        <begin position="138"/>
        <end position="159"/>
    </location>
</feature>
<dbReference type="InterPro" id="IPR013607">
    <property type="entry name" value="Phospholipase_A2-like"/>
</dbReference>
<feature type="compositionally biased region" description="Gly residues" evidence="1">
    <location>
        <begin position="190"/>
        <end position="206"/>
    </location>
</feature>
<name>A0A8A4XDM5_9VIRU</name>
<evidence type="ECO:0000259" key="2">
    <source>
        <dbReference type="Pfam" id="PF08398"/>
    </source>
</evidence>
<proteinExistence type="predicted"/>
<feature type="region of interest" description="Disordered" evidence="1">
    <location>
        <begin position="96"/>
        <end position="218"/>
    </location>
</feature>
<organism evidence="3">
    <name type="scientific">Grus japonensis parvo-like hybrid virus</name>
    <dbReference type="NCBI Taxonomy" id="2794511"/>
    <lineage>
        <taxon>Viruses</taxon>
        <taxon>Monodnaviria</taxon>
        <taxon>Shotokuvirae</taxon>
        <taxon>Cressdnaviricota</taxon>
        <taxon>Arfiviricetes</taxon>
        <taxon>Lineavirales</taxon>
        <taxon>Oomyviridae</taxon>
        <taxon>Nicoomyvirus</taxon>
        <taxon>Nicoomyvirus peneszensis</taxon>
    </lineage>
</organism>
<accession>A0A8A4XDM5</accession>
<feature type="compositionally biased region" description="Low complexity" evidence="1">
    <location>
        <begin position="171"/>
        <end position="184"/>
    </location>
</feature>
<evidence type="ECO:0000256" key="1">
    <source>
        <dbReference type="SAM" id="MobiDB-lite"/>
    </source>
</evidence>
<dbReference type="EMBL" id="MW046457">
    <property type="protein sequence ID" value="QTE03868.1"/>
    <property type="molecule type" value="Genomic_DNA"/>
</dbReference>
<feature type="domain" description="Phospholipase A2-like" evidence="2">
    <location>
        <begin position="3"/>
        <end position="81"/>
    </location>
</feature>
<dbReference type="GO" id="GO:0005198">
    <property type="term" value="F:structural molecule activity"/>
    <property type="evidence" value="ECO:0007669"/>
    <property type="project" value="InterPro"/>
</dbReference>
<sequence length="514" mass="55964">MPRGLVPRGYAYLGPGNDLNRGPARNKNDALAQDHDIAYQAILDAGGRPYTQWSDADQAFFENLNVNDIPTAAAKGLFGLKKGLNKAGLIGKASQSNLRGREQMARSGPRINPRTGFFESQAEGRRRADREEREVSASGDTLTHRTSSAITDPTLNSRATGGLRGFDNLDNDPTLLDDLMPTADADMDPPGGGEMTLSATGGGGGPNAQSKETPISAPPSVTFGLQETHTTILPWTGWFSANNLDYEAPVQLPIRCNAVNDMIPVTTQIGPVAGGTFANKGLYGEKASNAGTRSYFDFPSVFSSGVTTTTEKPSWRDFWFNLYDYYTVLKCHYEIIVDNPNADSNRPNGSVLVATQFDSYSDTATTTGNVMPLTRLIETMAFKALRWDKVDSSSFAEQQGGDNNRTVISGTYMPGMIKRNIVNDGDVKTWTKTDGSLPNLKEIFTLNFWRHPFAHSQGPNGTSNVNIQINLKYVVQFKDLKLQARYPNTITAGQDINLNLTNSTGTSETFQSPL</sequence>
<protein>
    <submittedName>
        <fullName evidence="3">Capsid protein</fullName>
    </submittedName>
</protein>
<feature type="compositionally biased region" description="Basic and acidic residues" evidence="1">
    <location>
        <begin position="122"/>
        <end position="135"/>
    </location>
</feature>